<accession>A0A8X6TII9</accession>
<keyword evidence="2" id="KW-1185">Reference proteome</keyword>
<name>A0A8X6TII9_NEPPI</name>
<sequence length="87" mass="9980">MGRFGAMAPRLFLRFNHHKGSCNDRPPTMATEDFGRLRSFRRKSFSFGNVGAWDSRECLSRVEILIIVLKTTDSENNFVFGCNYGEI</sequence>
<evidence type="ECO:0000313" key="1">
    <source>
        <dbReference type="EMBL" id="GFT21069.1"/>
    </source>
</evidence>
<dbReference type="Proteomes" id="UP000887013">
    <property type="component" value="Unassembled WGS sequence"/>
</dbReference>
<evidence type="ECO:0000313" key="2">
    <source>
        <dbReference type="Proteomes" id="UP000887013"/>
    </source>
</evidence>
<dbReference type="AlphaFoldDB" id="A0A8X6TII9"/>
<dbReference type="OrthoDB" id="6409085at2759"/>
<proteinExistence type="predicted"/>
<gene>
    <name evidence="1" type="ORF">NPIL_680421</name>
</gene>
<dbReference type="EMBL" id="BMAW01105812">
    <property type="protein sequence ID" value="GFT21069.1"/>
    <property type="molecule type" value="Genomic_DNA"/>
</dbReference>
<comment type="caution">
    <text evidence="1">The sequence shown here is derived from an EMBL/GenBank/DDBJ whole genome shotgun (WGS) entry which is preliminary data.</text>
</comment>
<protein>
    <submittedName>
        <fullName evidence="1">Uncharacterized protein</fullName>
    </submittedName>
</protein>
<organism evidence="1 2">
    <name type="scientific">Nephila pilipes</name>
    <name type="common">Giant wood spider</name>
    <name type="synonym">Nephila maculata</name>
    <dbReference type="NCBI Taxonomy" id="299642"/>
    <lineage>
        <taxon>Eukaryota</taxon>
        <taxon>Metazoa</taxon>
        <taxon>Ecdysozoa</taxon>
        <taxon>Arthropoda</taxon>
        <taxon>Chelicerata</taxon>
        <taxon>Arachnida</taxon>
        <taxon>Araneae</taxon>
        <taxon>Araneomorphae</taxon>
        <taxon>Entelegynae</taxon>
        <taxon>Araneoidea</taxon>
        <taxon>Nephilidae</taxon>
        <taxon>Nephila</taxon>
    </lineage>
</organism>
<reference evidence="1" key="1">
    <citation type="submission" date="2020-08" db="EMBL/GenBank/DDBJ databases">
        <title>Multicomponent nature underlies the extraordinary mechanical properties of spider dragline silk.</title>
        <authorList>
            <person name="Kono N."/>
            <person name="Nakamura H."/>
            <person name="Mori M."/>
            <person name="Yoshida Y."/>
            <person name="Ohtoshi R."/>
            <person name="Malay A.D."/>
            <person name="Moran D.A.P."/>
            <person name="Tomita M."/>
            <person name="Numata K."/>
            <person name="Arakawa K."/>
        </authorList>
    </citation>
    <scope>NUCLEOTIDE SEQUENCE</scope>
</reference>